<evidence type="ECO:0000313" key="2">
    <source>
        <dbReference type="Proteomes" id="UP000184514"/>
    </source>
</evidence>
<comment type="caution">
    <text evidence="1">The sequence shown here is derived from an EMBL/GenBank/DDBJ whole genome shotgun (WGS) entry which is preliminary data.</text>
</comment>
<name>A0A1L9NZ42_9RHOB</name>
<keyword evidence="2" id="KW-1185">Reference proteome</keyword>
<sequence length="29" mass="3236">MSMEGLNASLVSRADLAERVGGYDRKPRR</sequence>
<protein>
    <submittedName>
        <fullName evidence="1">Uncharacterized protein</fullName>
    </submittedName>
</protein>
<accession>A0A1L9NZ42</accession>
<organism evidence="1 2">
    <name type="scientific">Planktotalea frisia</name>
    <dbReference type="NCBI Taxonomy" id="696762"/>
    <lineage>
        <taxon>Bacteria</taxon>
        <taxon>Pseudomonadati</taxon>
        <taxon>Pseudomonadota</taxon>
        <taxon>Alphaproteobacteria</taxon>
        <taxon>Rhodobacterales</taxon>
        <taxon>Paracoccaceae</taxon>
        <taxon>Planktotalea</taxon>
    </lineage>
</organism>
<evidence type="ECO:0000313" key="1">
    <source>
        <dbReference type="EMBL" id="OJI94565.1"/>
    </source>
</evidence>
<dbReference type="AlphaFoldDB" id="A0A1L9NZ42"/>
<reference evidence="1 2" key="1">
    <citation type="submission" date="2016-10" db="EMBL/GenBank/DDBJ databases">
        <title>Genome sequence of Planktotalea frisia SH6-1.</title>
        <authorList>
            <person name="Poehlein A."/>
            <person name="Bakenhus I."/>
            <person name="Voget S."/>
            <person name="Brinkhoff T."/>
            <person name="Simon M."/>
        </authorList>
    </citation>
    <scope>NUCLEOTIDE SEQUENCE [LARGE SCALE GENOMIC DNA]</scope>
    <source>
        <strain evidence="1 2">SH6-1</strain>
    </source>
</reference>
<dbReference type="EMBL" id="MLCB01000091">
    <property type="protein sequence ID" value="OJI94565.1"/>
    <property type="molecule type" value="Genomic_DNA"/>
</dbReference>
<gene>
    <name evidence="1" type="ORF">PFRI_11140</name>
</gene>
<proteinExistence type="predicted"/>
<dbReference type="Proteomes" id="UP000184514">
    <property type="component" value="Unassembled WGS sequence"/>
</dbReference>